<dbReference type="SUPFAM" id="SSF56112">
    <property type="entry name" value="Protein kinase-like (PK-like)"/>
    <property type="match status" value="1"/>
</dbReference>
<protein>
    <recommendedName>
        <fullName evidence="4">Protein kinase domain-containing protein</fullName>
    </recommendedName>
</protein>
<proteinExistence type="predicted"/>
<sequence length="365" mass="41431">MTGNDNAKSTPQQEEEEADGPWSPHIPSVHPYDLEFDESTMKSVPGSHIAQILDDYPTLLLQSDDVYPCLLEPQTIQMTGMLSSWHPDLSLQSAVYSGVAKKDGQDIEVAVKFTASIDTAVAEVANYGRLKTLQGSVIPRLYGVLFGFEKDSDEQVACLVMERFGSKLRLKLPQLDVVSRAKVLNCLLPIHHAGLSHSETFWNNIVMKDGEYRIIGLAKMSPHEETCHWNFDFVENASRRITYLERDELYVMCPMMLAAADDALYWNVGKLYLSGNGYQVDADSSLPESHEVFQFDHLDKYSMDHAQQLKNWTSYDVHRKWHAERNLSFAPRLVPDDVGQWIHVGVRGFSERERELALAHLLEFL</sequence>
<evidence type="ECO:0000256" key="1">
    <source>
        <dbReference type="SAM" id="MobiDB-lite"/>
    </source>
</evidence>
<evidence type="ECO:0000313" key="2">
    <source>
        <dbReference type="EMBL" id="TCD69450.1"/>
    </source>
</evidence>
<dbReference type="InterPro" id="IPR011009">
    <property type="entry name" value="Kinase-like_dom_sf"/>
</dbReference>
<feature type="compositionally biased region" description="Polar residues" evidence="1">
    <location>
        <begin position="1"/>
        <end position="12"/>
    </location>
</feature>
<dbReference type="EMBL" id="RWJN01000041">
    <property type="protein sequence ID" value="TCD69450.1"/>
    <property type="molecule type" value="Genomic_DNA"/>
</dbReference>
<reference evidence="2 3" key="1">
    <citation type="submission" date="2018-11" db="EMBL/GenBank/DDBJ databases">
        <title>Genome assembly of Steccherinum ochraceum LE-BIN_3174, the white-rot fungus of the Steccherinaceae family (The Residual Polyporoid clade, Polyporales, Basidiomycota).</title>
        <authorList>
            <person name="Fedorova T.V."/>
            <person name="Glazunova O.A."/>
            <person name="Landesman E.O."/>
            <person name="Moiseenko K.V."/>
            <person name="Psurtseva N.V."/>
            <person name="Savinova O.S."/>
            <person name="Shakhova N.V."/>
            <person name="Tyazhelova T.V."/>
            <person name="Vasina D.V."/>
        </authorList>
    </citation>
    <scope>NUCLEOTIDE SEQUENCE [LARGE SCALE GENOMIC DNA]</scope>
    <source>
        <strain evidence="2 3">LE-BIN_3174</strain>
    </source>
</reference>
<feature type="region of interest" description="Disordered" evidence="1">
    <location>
        <begin position="1"/>
        <end position="30"/>
    </location>
</feature>
<dbReference type="Proteomes" id="UP000292702">
    <property type="component" value="Unassembled WGS sequence"/>
</dbReference>
<name>A0A4R0RL57_9APHY</name>
<comment type="caution">
    <text evidence="2">The sequence shown here is derived from an EMBL/GenBank/DDBJ whole genome shotgun (WGS) entry which is preliminary data.</text>
</comment>
<dbReference type="AlphaFoldDB" id="A0A4R0RL57"/>
<evidence type="ECO:0008006" key="4">
    <source>
        <dbReference type="Google" id="ProtNLM"/>
    </source>
</evidence>
<evidence type="ECO:0000313" key="3">
    <source>
        <dbReference type="Proteomes" id="UP000292702"/>
    </source>
</evidence>
<organism evidence="2 3">
    <name type="scientific">Steccherinum ochraceum</name>
    <dbReference type="NCBI Taxonomy" id="92696"/>
    <lineage>
        <taxon>Eukaryota</taxon>
        <taxon>Fungi</taxon>
        <taxon>Dikarya</taxon>
        <taxon>Basidiomycota</taxon>
        <taxon>Agaricomycotina</taxon>
        <taxon>Agaricomycetes</taxon>
        <taxon>Polyporales</taxon>
        <taxon>Steccherinaceae</taxon>
        <taxon>Steccherinum</taxon>
    </lineage>
</organism>
<keyword evidence="3" id="KW-1185">Reference proteome</keyword>
<accession>A0A4R0RL57</accession>
<dbReference type="OrthoDB" id="3271031at2759"/>
<gene>
    <name evidence="2" type="ORF">EIP91_007576</name>
</gene>